<evidence type="ECO:0000256" key="6">
    <source>
        <dbReference type="ARBA" id="ARBA00023136"/>
    </source>
</evidence>
<reference evidence="8" key="4">
    <citation type="submission" date="2025-09" db="UniProtKB">
        <authorList>
            <consortium name="Ensembl"/>
        </authorList>
    </citation>
    <scope>IDENTIFICATION</scope>
</reference>
<reference evidence="8" key="3">
    <citation type="submission" date="2025-08" db="UniProtKB">
        <authorList>
            <consortium name="Ensembl"/>
        </authorList>
    </citation>
    <scope>IDENTIFICATION</scope>
</reference>
<dbReference type="AlphaFoldDB" id="K7FNF6"/>
<keyword evidence="6 7" id="KW-0472">Membrane</keyword>
<keyword evidence="5" id="KW-0129">CBS domain</keyword>
<evidence type="ECO:0000256" key="7">
    <source>
        <dbReference type="SAM" id="Phobius"/>
    </source>
</evidence>
<dbReference type="PANTHER" id="PTHR45720">
    <property type="entry name" value="CHLORIDE CHANNEL PROTEIN 2"/>
    <property type="match status" value="1"/>
</dbReference>
<dbReference type="OMA" id="YLFCHRN"/>
<keyword evidence="9" id="KW-1185">Reference proteome</keyword>
<dbReference type="InterPro" id="IPR050970">
    <property type="entry name" value="Cl_channel_volt-gated"/>
</dbReference>
<dbReference type="PRINTS" id="PR00762">
    <property type="entry name" value="CLCHANNEL"/>
</dbReference>
<proteinExistence type="predicted"/>
<dbReference type="Ensembl" id="ENSPSIT00000009613.1">
    <property type="protein sequence ID" value="ENSPSIP00000009566.1"/>
    <property type="gene ID" value="ENSPSIG00000008597.1"/>
</dbReference>
<dbReference type="GeneTree" id="ENSGT00940000164106"/>
<dbReference type="InterPro" id="IPR014743">
    <property type="entry name" value="Cl-channel_core"/>
</dbReference>
<dbReference type="InterPro" id="IPR001807">
    <property type="entry name" value="ClC"/>
</dbReference>
<feature type="transmembrane region" description="Helical" evidence="7">
    <location>
        <begin position="422"/>
        <end position="442"/>
    </location>
</feature>
<feature type="transmembrane region" description="Helical" evidence="7">
    <location>
        <begin position="333"/>
        <end position="354"/>
    </location>
</feature>
<dbReference type="HOGENOM" id="CLU_006904_3_0_1"/>
<feature type="transmembrane region" description="Helical" evidence="7">
    <location>
        <begin position="101"/>
        <end position="121"/>
    </location>
</feature>
<feature type="transmembrane region" description="Helical" evidence="7">
    <location>
        <begin position="211"/>
        <end position="234"/>
    </location>
</feature>
<sequence length="443" mass="48782">MGPGPQGQHLDRELLGEPYQQLFGRDRQLLGCKAVQRVGQALRPLGLSIRSHILKLGEDWIFLFLLGISMATISFGLDVIISKFQRANLWVYDALEGYRALQYFSWVLYHMGLMMVSAGVAKYISPQAAGSGIPELKVTLRGVVLSEFFTLRTGLAKLVGVICTLAAGSTIFLGKVGPFVHMATILATQLGRVMVRVAGSTENPARKYEMLVAGAAVGVACCFVAPVGGVLFSVEATGSHFAVRDYWRGFFAATWAALPFRLLPLLHGESETVAVLFSTSWRVEFPFDLPELLSFALLGALCGALCCLYLFCHRNLLLLLQDRPLPRRLLGQNKILHAGLVSLVLASITFPHGLGQYFGARLTMKELLETFFNNCTWGRAELGGLNASQQPPQPSYAEPWLQWTHPQISALEMLSFFVLTKFFMLLLATTMIVPAGYFLPVFL</sequence>
<dbReference type="Proteomes" id="UP000007267">
    <property type="component" value="Unassembled WGS sequence"/>
</dbReference>
<feature type="transmembrane region" description="Helical" evidence="7">
    <location>
        <begin position="292"/>
        <end position="312"/>
    </location>
</feature>
<dbReference type="STRING" id="13735.ENSPSIP00000009566"/>
<evidence type="ECO:0000256" key="2">
    <source>
        <dbReference type="ARBA" id="ARBA00022692"/>
    </source>
</evidence>
<evidence type="ECO:0000256" key="5">
    <source>
        <dbReference type="ARBA" id="ARBA00023122"/>
    </source>
</evidence>
<dbReference type="Pfam" id="PF00654">
    <property type="entry name" value="Voltage_CLC"/>
    <property type="match status" value="1"/>
</dbReference>
<reference evidence="9" key="1">
    <citation type="submission" date="2011-10" db="EMBL/GenBank/DDBJ databases">
        <authorList>
            <consortium name="Soft-shell Turtle Genome Consortium"/>
        </authorList>
    </citation>
    <scope>NUCLEOTIDE SEQUENCE [LARGE SCALE GENOMIC DNA]</scope>
    <source>
        <strain evidence="9">Daiwa-1</strain>
    </source>
</reference>
<dbReference type="Gene3D" id="1.10.3080.10">
    <property type="entry name" value="Clc chloride channel"/>
    <property type="match status" value="1"/>
</dbReference>
<keyword evidence="4 7" id="KW-1133">Transmembrane helix</keyword>
<name>K7FNF6_PELSI</name>
<dbReference type="EMBL" id="AGCU01029980">
    <property type="status" value="NOT_ANNOTATED_CDS"/>
    <property type="molecule type" value="Genomic_DNA"/>
</dbReference>
<dbReference type="GO" id="GO:0005247">
    <property type="term" value="F:voltage-gated chloride channel activity"/>
    <property type="evidence" value="ECO:0007669"/>
    <property type="project" value="TreeGrafter"/>
</dbReference>
<comment type="subcellular location">
    <subcellularLocation>
        <location evidence="1">Membrane</location>
        <topology evidence="1">Multi-pass membrane protein</topology>
    </subcellularLocation>
</comment>
<evidence type="ECO:0000313" key="9">
    <source>
        <dbReference type="Proteomes" id="UP000007267"/>
    </source>
</evidence>
<dbReference type="PANTHER" id="PTHR45720:SF17">
    <property type="entry name" value="CHLORIDE CHANNEL PROTEIN CLC-KB ISOFORM X1"/>
    <property type="match status" value="1"/>
</dbReference>
<accession>K7FNF6</accession>
<feature type="transmembrane region" description="Helical" evidence="7">
    <location>
        <begin position="60"/>
        <end position="81"/>
    </location>
</feature>
<reference evidence="9" key="2">
    <citation type="journal article" date="2013" name="Nat. Genet.">
        <title>The draft genomes of soft-shell turtle and green sea turtle yield insights into the development and evolution of the turtle-specific body plan.</title>
        <authorList>
            <person name="Wang Z."/>
            <person name="Pascual-Anaya J."/>
            <person name="Zadissa A."/>
            <person name="Li W."/>
            <person name="Niimura Y."/>
            <person name="Huang Z."/>
            <person name="Li C."/>
            <person name="White S."/>
            <person name="Xiong Z."/>
            <person name="Fang D."/>
            <person name="Wang B."/>
            <person name="Ming Y."/>
            <person name="Chen Y."/>
            <person name="Zheng Y."/>
            <person name="Kuraku S."/>
            <person name="Pignatelli M."/>
            <person name="Herrero J."/>
            <person name="Beal K."/>
            <person name="Nozawa M."/>
            <person name="Li Q."/>
            <person name="Wang J."/>
            <person name="Zhang H."/>
            <person name="Yu L."/>
            <person name="Shigenobu S."/>
            <person name="Wang J."/>
            <person name="Liu J."/>
            <person name="Flicek P."/>
            <person name="Searle S."/>
            <person name="Wang J."/>
            <person name="Kuratani S."/>
            <person name="Yin Y."/>
            <person name="Aken B."/>
            <person name="Zhang G."/>
            <person name="Irie N."/>
        </authorList>
    </citation>
    <scope>NUCLEOTIDE SEQUENCE [LARGE SCALE GENOMIC DNA]</scope>
    <source>
        <strain evidence="9">Daiwa-1</strain>
    </source>
</reference>
<evidence type="ECO:0000256" key="1">
    <source>
        <dbReference type="ARBA" id="ARBA00004141"/>
    </source>
</evidence>
<feature type="transmembrane region" description="Helical" evidence="7">
    <location>
        <begin position="155"/>
        <end position="173"/>
    </location>
</feature>
<evidence type="ECO:0000256" key="4">
    <source>
        <dbReference type="ARBA" id="ARBA00022989"/>
    </source>
</evidence>
<evidence type="ECO:0000256" key="3">
    <source>
        <dbReference type="ARBA" id="ARBA00022737"/>
    </source>
</evidence>
<keyword evidence="3" id="KW-0677">Repeat</keyword>
<protein>
    <submittedName>
        <fullName evidence="8">Uncharacterized protein</fullName>
    </submittedName>
</protein>
<evidence type="ECO:0000313" key="8">
    <source>
        <dbReference type="Ensembl" id="ENSPSIP00000009566.1"/>
    </source>
</evidence>
<dbReference type="eggNOG" id="KOG0476">
    <property type="taxonomic scope" value="Eukaryota"/>
</dbReference>
<dbReference type="SUPFAM" id="SSF81340">
    <property type="entry name" value="Clc chloride channel"/>
    <property type="match status" value="1"/>
</dbReference>
<dbReference type="GO" id="GO:0005886">
    <property type="term" value="C:plasma membrane"/>
    <property type="evidence" value="ECO:0007669"/>
    <property type="project" value="TreeGrafter"/>
</dbReference>
<organism evidence="8 9">
    <name type="scientific">Pelodiscus sinensis</name>
    <name type="common">Chinese softshell turtle</name>
    <name type="synonym">Trionyx sinensis</name>
    <dbReference type="NCBI Taxonomy" id="13735"/>
    <lineage>
        <taxon>Eukaryota</taxon>
        <taxon>Metazoa</taxon>
        <taxon>Chordata</taxon>
        <taxon>Craniata</taxon>
        <taxon>Vertebrata</taxon>
        <taxon>Euteleostomi</taxon>
        <taxon>Archelosauria</taxon>
        <taxon>Testudinata</taxon>
        <taxon>Testudines</taxon>
        <taxon>Cryptodira</taxon>
        <taxon>Trionychia</taxon>
        <taxon>Trionychidae</taxon>
        <taxon>Pelodiscus</taxon>
    </lineage>
</organism>
<keyword evidence="2 7" id="KW-0812">Transmembrane</keyword>